<accession>E0E1I2</accession>
<dbReference type="PANTHER" id="PTHR30349:SF82">
    <property type="entry name" value="INTEGRASE_RECOMBINASE YOEC-RELATED"/>
    <property type="match status" value="1"/>
</dbReference>
<dbReference type="PROSITE" id="PS51898">
    <property type="entry name" value="TYR_RECOMBINASE"/>
    <property type="match status" value="1"/>
</dbReference>
<keyword evidence="1" id="KW-0233">DNA recombination</keyword>
<evidence type="ECO:0000259" key="2">
    <source>
        <dbReference type="PROSITE" id="PS51898"/>
    </source>
</evidence>
<dbReference type="eggNOG" id="COG0582">
    <property type="taxonomic scope" value="Bacteria"/>
</dbReference>
<name>E0E1I2_9FIRM</name>
<evidence type="ECO:0000256" key="1">
    <source>
        <dbReference type="ARBA" id="ARBA00023172"/>
    </source>
</evidence>
<feature type="domain" description="Tyr recombinase" evidence="2">
    <location>
        <begin position="6"/>
        <end position="177"/>
    </location>
</feature>
<sequence>MNYVEPIRDNNKLEDILKYLKKTNSRNYMLFCLGLYTGLRISDILKLQVKHVKGKDSIRIKEKKTNKSKVIKINKFLKKELDLYIDGKEEYEYLISNSKTGIEPVSRQHAYRIIRDTCSGFGIENVGTHSLRKTFGYNYYNKTKNIAILQNIFNHSEPSITLRYIGINQDTISDAYESMSYF</sequence>
<dbReference type="GeneID" id="84800050"/>
<dbReference type="InterPro" id="IPR050090">
    <property type="entry name" value="Tyrosine_recombinase_XerCD"/>
</dbReference>
<dbReference type="InterPro" id="IPR002104">
    <property type="entry name" value="Integrase_catalytic"/>
</dbReference>
<dbReference type="GO" id="GO:0015074">
    <property type="term" value="P:DNA integration"/>
    <property type="evidence" value="ECO:0007669"/>
    <property type="project" value="InterPro"/>
</dbReference>
<dbReference type="CDD" id="cd01192">
    <property type="entry name" value="INT_C_like_3"/>
    <property type="match status" value="1"/>
</dbReference>
<dbReference type="RefSeq" id="WP_007788351.1">
    <property type="nucleotide sequence ID" value="NZ_ADGQ01000015.1"/>
</dbReference>
<dbReference type="GO" id="GO:0003677">
    <property type="term" value="F:DNA binding"/>
    <property type="evidence" value="ECO:0007669"/>
    <property type="project" value="InterPro"/>
</dbReference>
<comment type="caution">
    <text evidence="3">The sequence shown here is derived from an EMBL/GenBank/DDBJ whole genome shotgun (WGS) entry which is preliminary data.</text>
</comment>
<dbReference type="Gene3D" id="1.10.443.10">
    <property type="entry name" value="Intergrase catalytic core"/>
    <property type="match status" value="1"/>
</dbReference>
<dbReference type="PANTHER" id="PTHR30349">
    <property type="entry name" value="PHAGE INTEGRASE-RELATED"/>
    <property type="match status" value="1"/>
</dbReference>
<evidence type="ECO:0000313" key="4">
    <source>
        <dbReference type="Proteomes" id="UP000003244"/>
    </source>
</evidence>
<proteinExistence type="predicted"/>
<dbReference type="InterPro" id="IPR011010">
    <property type="entry name" value="DNA_brk_join_enz"/>
</dbReference>
<reference evidence="3 4" key="1">
    <citation type="submission" date="2010-08" db="EMBL/GenBank/DDBJ databases">
        <authorList>
            <person name="Harkins D.M."/>
            <person name="Madupu R."/>
            <person name="Durkin A.S."/>
            <person name="Torralba M."/>
            <person name="Methe B."/>
            <person name="Sutton G.G."/>
            <person name="Nelson K.E."/>
        </authorList>
    </citation>
    <scope>NUCLEOTIDE SEQUENCE [LARGE SCALE GENOMIC DNA]</scope>
    <source>
        <strain evidence="3 4">DSM 17678</strain>
    </source>
</reference>
<keyword evidence="4" id="KW-1185">Reference proteome</keyword>
<protein>
    <submittedName>
        <fullName evidence="3">Site-specific recombinase, phage integrase family</fullName>
    </submittedName>
</protein>
<dbReference type="OrthoDB" id="9788852at2"/>
<dbReference type="GO" id="GO:0006310">
    <property type="term" value="P:DNA recombination"/>
    <property type="evidence" value="ECO:0007669"/>
    <property type="project" value="UniProtKB-KW"/>
</dbReference>
<gene>
    <name evidence="3" type="ORF">HMPREF0634_0386</name>
</gene>
<dbReference type="Pfam" id="PF00589">
    <property type="entry name" value="Phage_integrase"/>
    <property type="match status" value="1"/>
</dbReference>
<evidence type="ECO:0000313" key="3">
    <source>
        <dbReference type="EMBL" id="EFM65255.1"/>
    </source>
</evidence>
<organism evidence="3 4">
    <name type="scientific">Peptostreptococcus stomatis DSM 17678</name>
    <dbReference type="NCBI Taxonomy" id="596315"/>
    <lineage>
        <taxon>Bacteria</taxon>
        <taxon>Bacillati</taxon>
        <taxon>Bacillota</taxon>
        <taxon>Clostridia</taxon>
        <taxon>Peptostreptococcales</taxon>
        <taxon>Peptostreptococcaceae</taxon>
        <taxon>Peptostreptococcus</taxon>
    </lineage>
</organism>
<dbReference type="EMBL" id="ADGQ01000015">
    <property type="protein sequence ID" value="EFM65255.1"/>
    <property type="molecule type" value="Genomic_DNA"/>
</dbReference>
<dbReference type="AlphaFoldDB" id="E0E1I2"/>
<dbReference type="SUPFAM" id="SSF56349">
    <property type="entry name" value="DNA breaking-rejoining enzymes"/>
    <property type="match status" value="1"/>
</dbReference>
<dbReference type="Proteomes" id="UP000003244">
    <property type="component" value="Unassembled WGS sequence"/>
</dbReference>
<dbReference type="InterPro" id="IPR013762">
    <property type="entry name" value="Integrase-like_cat_sf"/>
</dbReference>
<dbReference type="STRING" id="596315.HMPREF0634_0386"/>